<reference evidence="9 10" key="2">
    <citation type="journal article" date="2014" name="J. Gen. Appl. Microbiol.">
        <title>The early diverging ascomycetous budding yeast Saitoella complicata has three histone deacetylases belonging to the Clr6, Hos2, and Rpd3 lineages.</title>
        <authorList>
            <person name="Nishida H."/>
            <person name="Matsumoto T."/>
            <person name="Kondo S."/>
            <person name="Hamamoto M."/>
            <person name="Yoshikawa H."/>
        </authorList>
    </citation>
    <scope>NUCLEOTIDE SEQUENCE [LARGE SCALE GENOMIC DNA]</scope>
    <source>
        <strain evidence="9 10">NRRL Y-17804</strain>
    </source>
</reference>
<keyword evidence="6 7" id="KW-0472">Membrane</keyword>
<reference evidence="9 10" key="1">
    <citation type="journal article" date="2011" name="J. Gen. Appl. Microbiol.">
        <title>Draft genome sequencing of the enigmatic yeast Saitoella complicata.</title>
        <authorList>
            <person name="Nishida H."/>
            <person name="Hamamoto M."/>
            <person name="Sugiyama J."/>
        </authorList>
    </citation>
    <scope>NUCLEOTIDE SEQUENCE [LARGE SCALE GENOMIC DNA]</scope>
    <source>
        <strain evidence="9 10">NRRL Y-17804</strain>
    </source>
</reference>
<dbReference type="OMA" id="ARSERHM"/>
<name>A0A0E9NNJ1_SAICN</name>
<gene>
    <name evidence="9" type="ORF">G7K_5103-t1</name>
</gene>
<evidence type="ECO:0000256" key="8">
    <source>
        <dbReference type="SAM" id="MobiDB-lite"/>
    </source>
</evidence>
<sequence length="807" mass="91879">MSRSLISVKSLLQTAASARHLQPVVVRSFVSLTRPCAAPRVRPHASGLNARTGEERLVEEDAEYERAEPTVVAEASGSVESVEATESPETQSPSAVSASGSASVEEKPWYLLNEDDIQSQWAAPVTPIEVIPDLPENPPDFLEPLLNYLSSECNLLDLKILDLRNCDPPAAWGEQTIMIVGTAKAERHLRVAGEDLMTWLRKAYNLRPWAEGLPREAQGKVVARRRRKNLARGKIESPEDVRSNWVCVDTGRDCLVVHMFTKAGREQIDLEGLWEEKLKDKGDAFHDVKDIKNEWRTSIRTAALGRQSRGFHTSARRMMATAQAVLRSSEPEFPASASVETISAPARASLDSFRSSLRLSSYKESHAALVDMLNAYPELREHVQQDIRHLFQQVVAAADYSFFPKVVRFLDMSDSDKSSMLMEAHVQLLQRAWRFQRYSTAYNGVKDLDLTPSQRQHIEDVLYGMDPSKEMSQFLPDTISSKRPFLTSWRESYPTRFTAEHFHLKTKFYITAHQMQPFVFARFAFRDTLSTMQASGIDPLPETFYAIMDGIATSVRYRRYSRVWHLYKDNMRSRAEASENAIQDPESEVTDSRDEWWKALKDDVSASIREIMQVADNMHKLGWEVDKARVYKSVYLACCPELPTPEEAIEEVTSTFNTMHGLQRRIRTRYTRMDDRVFDIEESMTEQGIPLTPPFLCIQLIALATVGQWAAFWRRWRSIAQAGMVRDSFMYTLLWALVVRAENRKEATHGLAFAFEEMQHEWPAVKMTDDLAKVLLKVAELADPSGQAYENVRNVASMHLESRLLSA</sequence>
<keyword evidence="3 7" id="KW-0999">Mitochondrion inner membrane</keyword>
<dbReference type="InterPro" id="IPR040152">
    <property type="entry name" value="Atp25"/>
</dbReference>
<evidence type="ECO:0000256" key="1">
    <source>
        <dbReference type="ARBA" id="ARBA00004443"/>
    </source>
</evidence>
<organism evidence="9 10">
    <name type="scientific">Saitoella complicata (strain BCRC 22490 / CBS 7301 / JCM 7358 / NBRC 10748 / NRRL Y-17804)</name>
    <dbReference type="NCBI Taxonomy" id="698492"/>
    <lineage>
        <taxon>Eukaryota</taxon>
        <taxon>Fungi</taxon>
        <taxon>Dikarya</taxon>
        <taxon>Ascomycota</taxon>
        <taxon>Taphrinomycotina</taxon>
        <taxon>Taphrinomycotina incertae sedis</taxon>
        <taxon>Saitoella</taxon>
    </lineage>
</organism>
<evidence type="ECO:0000256" key="7">
    <source>
        <dbReference type="RuleBase" id="RU367062"/>
    </source>
</evidence>
<feature type="region of interest" description="Disordered" evidence="8">
    <location>
        <begin position="60"/>
        <end position="101"/>
    </location>
</feature>
<dbReference type="PANTHER" id="PTHR28087">
    <property type="entry name" value="ATPASE SYNTHESIS PROTEIN 25, MITOCHONDRIAL"/>
    <property type="match status" value="1"/>
</dbReference>
<dbReference type="Proteomes" id="UP000033140">
    <property type="component" value="Unassembled WGS sequence"/>
</dbReference>
<dbReference type="GO" id="GO:0048255">
    <property type="term" value="P:mRNA stabilization"/>
    <property type="evidence" value="ECO:0007669"/>
    <property type="project" value="TreeGrafter"/>
</dbReference>
<keyword evidence="10" id="KW-1185">Reference proteome</keyword>
<reference evidence="9 10" key="3">
    <citation type="journal article" date="2015" name="Genome Announc.">
        <title>Draft Genome Sequence of the Archiascomycetous Yeast Saitoella complicata.</title>
        <authorList>
            <person name="Yamauchi K."/>
            <person name="Kondo S."/>
            <person name="Hamamoto M."/>
            <person name="Takahashi Y."/>
            <person name="Ogura Y."/>
            <person name="Hayashi T."/>
            <person name="Nishida H."/>
        </authorList>
    </citation>
    <scope>NUCLEOTIDE SEQUENCE [LARGE SCALE GENOMIC DNA]</scope>
    <source>
        <strain evidence="9 10">NRRL Y-17804</strain>
    </source>
</reference>
<comment type="subcellular location">
    <subcellularLocation>
        <location evidence="1 7">Mitochondrion inner membrane</location>
        <topology evidence="1 7">Peripheral membrane protein</topology>
        <orientation evidence="1 7">Matrix side</orientation>
    </subcellularLocation>
</comment>
<accession>A0A0E9NNJ1</accession>
<comment type="caution">
    <text evidence="9">The sequence shown here is derived from an EMBL/GenBank/DDBJ whole genome shotgun (WGS) entry which is preliminary data.</text>
</comment>
<evidence type="ECO:0000256" key="2">
    <source>
        <dbReference type="ARBA" id="ARBA00010787"/>
    </source>
</evidence>
<dbReference type="AlphaFoldDB" id="A0A0E9NNJ1"/>
<dbReference type="STRING" id="698492.A0A0E9NNJ1"/>
<dbReference type="GO" id="GO:0005743">
    <property type="term" value="C:mitochondrial inner membrane"/>
    <property type="evidence" value="ECO:0007669"/>
    <property type="project" value="UniProtKB-SubCell"/>
</dbReference>
<dbReference type="GO" id="GO:0140053">
    <property type="term" value="P:mitochondrial gene expression"/>
    <property type="evidence" value="ECO:0007669"/>
    <property type="project" value="UniProtKB-UniRule"/>
</dbReference>
<feature type="compositionally biased region" description="Low complexity" evidence="8">
    <location>
        <begin position="70"/>
        <end position="101"/>
    </location>
</feature>
<dbReference type="Pfam" id="PF02410">
    <property type="entry name" value="RsfS"/>
    <property type="match status" value="1"/>
</dbReference>
<dbReference type="PANTHER" id="PTHR28087:SF1">
    <property type="entry name" value="ATPASE SYNTHESIS PROTEIN 25, MITOCHONDRIAL"/>
    <property type="match status" value="1"/>
</dbReference>
<evidence type="ECO:0000256" key="6">
    <source>
        <dbReference type="ARBA" id="ARBA00023136"/>
    </source>
</evidence>
<evidence type="ECO:0000256" key="5">
    <source>
        <dbReference type="ARBA" id="ARBA00023128"/>
    </source>
</evidence>
<dbReference type="Gene3D" id="3.30.460.10">
    <property type="entry name" value="Beta Polymerase, domain 2"/>
    <property type="match status" value="1"/>
</dbReference>
<dbReference type="EMBL" id="BACD03000039">
    <property type="protein sequence ID" value="GAO50990.1"/>
    <property type="molecule type" value="Genomic_DNA"/>
</dbReference>
<dbReference type="SUPFAM" id="SSF81301">
    <property type="entry name" value="Nucleotidyltransferase"/>
    <property type="match status" value="1"/>
</dbReference>
<dbReference type="InterPro" id="IPR043519">
    <property type="entry name" value="NT_sf"/>
</dbReference>
<keyword evidence="4 7" id="KW-0809">Transit peptide</keyword>
<protein>
    <recommendedName>
        <fullName evidence="7">ATPase synthesis protein 25</fullName>
    </recommendedName>
</protein>
<comment type="function">
    <text evidence="7">Mitochondrial mRNA stabilization factor.</text>
</comment>
<evidence type="ECO:0000256" key="4">
    <source>
        <dbReference type="ARBA" id="ARBA00022946"/>
    </source>
</evidence>
<keyword evidence="5 7" id="KW-0496">Mitochondrion</keyword>
<evidence type="ECO:0000313" key="10">
    <source>
        <dbReference type="Proteomes" id="UP000033140"/>
    </source>
</evidence>
<evidence type="ECO:0000313" key="9">
    <source>
        <dbReference type="EMBL" id="GAO50990.1"/>
    </source>
</evidence>
<proteinExistence type="inferred from homology"/>
<evidence type="ECO:0000256" key="3">
    <source>
        <dbReference type="ARBA" id="ARBA00022792"/>
    </source>
</evidence>
<comment type="similarity">
    <text evidence="2 7">Belongs to the ATP25 family.</text>
</comment>